<dbReference type="EMBL" id="CP022187">
    <property type="protein sequence ID" value="AWI74101.1"/>
    <property type="molecule type" value="Genomic_DNA"/>
</dbReference>
<dbReference type="AlphaFoldDB" id="A0A2U8GKP3"/>
<keyword evidence="2" id="KW-0812">Transmembrane</keyword>
<dbReference type="Pfam" id="PF11783">
    <property type="entry name" value="Cytochrome_cB"/>
    <property type="match status" value="1"/>
</dbReference>
<evidence type="ECO:0000256" key="1">
    <source>
        <dbReference type="ARBA" id="ARBA00022729"/>
    </source>
</evidence>
<evidence type="ECO:0000256" key="3">
    <source>
        <dbReference type="SAM" id="SignalP"/>
    </source>
</evidence>
<dbReference type="Proteomes" id="UP000244930">
    <property type="component" value="Chromosome"/>
</dbReference>
<keyword evidence="5" id="KW-1185">Reference proteome</keyword>
<sequence>MGTCATRTRRWNKGDIVNFHWKKLFGAGLLVTLLHGPTPALATTAPLAHPAKSASTSTVTTDHSQLEALKGPFATGPDVTRACLSCHNKAGHQVMKSIHWTWEAVSPTTGKKLGKKFAANNFCGSPISNEPRCTSCHAGYGWEDKDFDFTNQENVDCLACHDTTGTYKKIATDAGHPLYEPREMPKGSGNIVQPPDLAKIAQHVGQPGRENCGACHFNGGGGDAVKHGDLDSSLIKPSRELDVHMAVDGASMTCADCHTFNAHQPSGSRYAANPKDTHGLDLPVDDHNRATCESCHGVTPHMEDRINRHADRLACQTCHIPEFARGGLGTKMLWDWSTAGKRGPDGKPLFIKNDHGHLIYSAEKGDFEYGENVRPVYKWYNGVVHQIAITDTIDDTKVLELNAVEGSAKDPNARIWPFKVMHGKQPYDKINKTLVVNHVYGKDDTAFWGNFDYAKSIKAGMDYAELPYSGEFGFIETRMNWFITHMVAPKEKAVPCQECHTRSADGRLAEITDIYIPGRDHNKWIDMLGGMLIAGSIGAGLLHGLIRIVTRRRRHEQ</sequence>
<keyword evidence="2" id="KW-0472">Membrane</keyword>
<dbReference type="PIRSF" id="PIRSF039014">
    <property type="entry name" value="OTR_cyc"/>
    <property type="match status" value="1"/>
</dbReference>
<evidence type="ECO:0000256" key="2">
    <source>
        <dbReference type="SAM" id="Phobius"/>
    </source>
</evidence>
<dbReference type="KEGG" id="acom:CEW83_01730"/>
<evidence type="ECO:0000313" key="5">
    <source>
        <dbReference type="Proteomes" id="UP000244930"/>
    </source>
</evidence>
<dbReference type="InterPro" id="IPR036280">
    <property type="entry name" value="Multihaem_cyt_sf"/>
</dbReference>
<dbReference type="PANTHER" id="PTHR35038">
    <property type="entry name" value="DISSIMILATORY SULFITE REDUCTASE SIRA"/>
    <property type="match status" value="1"/>
</dbReference>
<protein>
    <submittedName>
        <fullName evidence="4">Cytochrome C</fullName>
    </submittedName>
</protein>
<keyword evidence="2" id="KW-1133">Transmembrane helix</keyword>
<dbReference type="GO" id="GO:0016491">
    <property type="term" value="F:oxidoreductase activity"/>
    <property type="evidence" value="ECO:0007669"/>
    <property type="project" value="TreeGrafter"/>
</dbReference>
<gene>
    <name evidence="4" type="ORF">CEW83_01730</name>
</gene>
<evidence type="ECO:0000313" key="4">
    <source>
        <dbReference type="EMBL" id="AWI74101.1"/>
    </source>
</evidence>
<feature type="signal peptide" evidence="3">
    <location>
        <begin position="1"/>
        <end position="42"/>
    </location>
</feature>
<feature type="transmembrane region" description="Helical" evidence="2">
    <location>
        <begin position="524"/>
        <end position="546"/>
    </location>
</feature>
<dbReference type="InterPro" id="IPR051829">
    <property type="entry name" value="Multiheme_Cytochr_ET"/>
</dbReference>
<dbReference type="InterPro" id="IPR024673">
    <property type="entry name" value="Octahem_Cyt_c"/>
</dbReference>
<proteinExistence type="predicted"/>
<reference evidence="4 5" key="1">
    <citation type="submission" date="2017-06" db="EMBL/GenBank/DDBJ databases">
        <title>Azoarcus.</title>
        <authorList>
            <person name="Woo J.-H."/>
            <person name="Kim H.-S."/>
        </authorList>
    </citation>
    <scope>NUCLEOTIDE SEQUENCE [LARGE SCALE GENOMIC DNA]</scope>
    <source>
        <strain evidence="4 5">TSPY31</strain>
    </source>
</reference>
<feature type="chain" id="PRO_5016085162" evidence="3">
    <location>
        <begin position="43"/>
        <end position="557"/>
    </location>
</feature>
<keyword evidence="1 3" id="KW-0732">Signal</keyword>
<dbReference type="PANTHER" id="PTHR35038:SF5">
    <property type="entry name" value="CYTOCHROME C-TYPE PROTEIN NRFB"/>
    <property type="match status" value="1"/>
</dbReference>
<dbReference type="SUPFAM" id="SSF48695">
    <property type="entry name" value="Multiheme cytochromes"/>
    <property type="match status" value="1"/>
</dbReference>
<organism evidence="4 5">
    <name type="scientific">Parazoarcus communis</name>
    <dbReference type="NCBI Taxonomy" id="41977"/>
    <lineage>
        <taxon>Bacteria</taxon>
        <taxon>Pseudomonadati</taxon>
        <taxon>Pseudomonadota</taxon>
        <taxon>Betaproteobacteria</taxon>
        <taxon>Rhodocyclales</taxon>
        <taxon>Zoogloeaceae</taxon>
        <taxon>Parazoarcus</taxon>
    </lineage>
</organism>
<accession>A0A2U8GKP3</accession>
<dbReference type="NCBIfam" id="TIGR04315">
    <property type="entry name" value="octaheme_Shew"/>
    <property type="match status" value="1"/>
</dbReference>
<name>A0A2U8GKP3_9RHOO</name>
<dbReference type="Gene3D" id="1.10.1130.10">
    <property type="entry name" value="Flavocytochrome C3, Chain A"/>
    <property type="match status" value="1"/>
</dbReference>